<comment type="caution">
    <text evidence="2">The sequence shown here is derived from an EMBL/GenBank/DDBJ whole genome shotgun (WGS) entry which is preliminary data.</text>
</comment>
<feature type="transmembrane region" description="Helical" evidence="1">
    <location>
        <begin position="6"/>
        <end position="25"/>
    </location>
</feature>
<evidence type="ECO:0000313" key="2">
    <source>
        <dbReference type="EMBL" id="CAE6457875.1"/>
    </source>
</evidence>
<sequence>MLILCIASSFTLDLLTTTTTIMFLYRTRTGLSEHDGLFNAVWRVMWVSAAPPLVLMTIVLVNNYFITAGPGSLTMLSTDMLAKVSTLSLMISLLGQVYIRRKFDRSRPSQLANVDASRGTMGVISEPVFARAMTINFEKDQSSVSNEVQISAAQLSLDSLASDYGKNGLEASIVKSGEVENSHAIRLVRFPLNDVSPHQSS</sequence>
<organism evidence="2 3">
    <name type="scientific">Rhizoctonia solani</name>
    <dbReference type="NCBI Taxonomy" id="456999"/>
    <lineage>
        <taxon>Eukaryota</taxon>
        <taxon>Fungi</taxon>
        <taxon>Dikarya</taxon>
        <taxon>Basidiomycota</taxon>
        <taxon>Agaricomycotina</taxon>
        <taxon>Agaricomycetes</taxon>
        <taxon>Cantharellales</taxon>
        <taxon>Ceratobasidiaceae</taxon>
        <taxon>Rhizoctonia</taxon>
    </lineage>
</organism>
<evidence type="ECO:0000256" key="1">
    <source>
        <dbReference type="SAM" id="Phobius"/>
    </source>
</evidence>
<protein>
    <recommendedName>
        <fullName evidence="4">Transmembrane protein</fullName>
    </recommendedName>
</protein>
<dbReference type="AlphaFoldDB" id="A0A8H3BIN8"/>
<evidence type="ECO:0000313" key="3">
    <source>
        <dbReference type="Proteomes" id="UP000663846"/>
    </source>
</evidence>
<keyword evidence="1" id="KW-1133">Transmembrane helix</keyword>
<keyword evidence="1" id="KW-0472">Membrane</keyword>
<gene>
    <name evidence="2" type="ORF">RDB_LOCUS155005</name>
</gene>
<accession>A0A8H3BIN8</accession>
<dbReference type="Proteomes" id="UP000663846">
    <property type="component" value="Unassembled WGS sequence"/>
</dbReference>
<proteinExistence type="predicted"/>
<dbReference type="EMBL" id="CAJMWS010000672">
    <property type="protein sequence ID" value="CAE6457875.1"/>
    <property type="molecule type" value="Genomic_DNA"/>
</dbReference>
<reference evidence="2" key="1">
    <citation type="submission" date="2021-01" db="EMBL/GenBank/DDBJ databases">
        <authorList>
            <person name="Kaushik A."/>
        </authorList>
    </citation>
    <scope>NUCLEOTIDE SEQUENCE</scope>
    <source>
        <strain evidence="2">AG1-1C</strain>
    </source>
</reference>
<feature type="transmembrane region" description="Helical" evidence="1">
    <location>
        <begin position="37"/>
        <end position="60"/>
    </location>
</feature>
<evidence type="ECO:0008006" key="4">
    <source>
        <dbReference type="Google" id="ProtNLM"/>
    </source>
</evidence>
<name>A0A8H3BIN8_9AGAM</name>
<keyword evidence="1" id="KW-0812">Transmembrane</keyword>